<dbReference type="InterPro" id="IPR007372">
    <property type="entry name" value="Lipid/polyisoprenoid-bd_YceI"/>
</dbReference>
<comment type="caution">
    <text evidence="2">The sequence shown here is derived from an EMBL/GenBank/DDBJ whole genome shotgun (WGS) entry which is preliminary data.</text>
</comment>
<dbReference type="PANTHER" id="PTHR34406:SF1">
    <property type="entry name" value="PROTEIN YCEI"/>
    <property type="match status" value="1"/>
</dbReference>
<dbReference type="InterPro" id="IPR036761">
    <property type="entry name" value="TTHA0802/YceI-like_sf"/>
</dbReference>
<dbReference type="EMBL" id="SZVO01000023">
    <property type="protein sequence ID" value="TKT86668.1"/>
    <property type="molecule type" value="Genomic_DNA"/>
</dbReference>
<protein>
    <submittedName>
        <fullName evidence="2">YceI family protein</fullName>
    </submittedName>
</protein>
<dbReference type="SMART" id="SM00867">
    <property type="entry name" value="YceI"/>
    <property type="match status" value="1"/>
</dbReference>
<feature type="domain" description="Lipid/polyisoprenoid-binding YceI-like" evidence="1">
    <location>
        <begin position="29"/>
        <end position="199"/>
    </location>
</feature>
<dbReference type="PANTHER" id="PTHR34406">
    <property type="entry name" value="PROTEIN YCEI"/>
    <property type="match status" value="1"/>
</dbReference>
<organism evidence="2 3">
    <name type="scientific">Dyadobacter frigoris</name>
    <dbReference type="NCBI Taxonomy" id="2576211"/>
    <lineage>
        <taxon>Bacteria</taxon>
        <taxon>Pseudomonadati</taxon>
        <taxon>Bacteroidota</taxon>
        <taxon>Cytophagia</taxon>
        <taxon>Cytophagales</taxon>
        <taxon>Spirosomataceae</taxon>
        <taxon>Dyadobacter</taxon>
    </lineage>
</organism>
<dbReference type="AlphaFoldDB" id="A0A4U6CUE8"/>
<keyword evidence="3" id="KW-1185">Reference proteome</keyword>
<dbReference type="SUPFAM" id="SSF101874">
    <property type="entry name" value="YceI-like"/>
    <property type="match status" value="1"/>
</dbReference>
<dbReference type="Pfam" id="PF04264">
    <property type="entry name" value="YceI"/>
    <property type="match status" value="1"/>
</dbReference>
<accession>A0A4U6CUE8</accession>
<dbReference type="OrthoDB" id="951410at2"/>
<evidence type="ECO:0000313" key="3">
    <source>
        <dbReference type="Proteomes" id="UP000304900"/>
    </source>
</evidence>
<evidence type="ECO:0000313" key="2">
    <source>
        <dbReference type="EMBL" id="TKT86668.1"/>
    </source>
</evidence>
<dbReference type="Gene3D" id="2.40.128.110">
    <property type="entry name" value="Lipid/polyisoprenoid-binding, YceI-like"/>
    <property type="match status" value="1"/>
</dbReference>
<sequence>MFVFALVGLWVNAAAIAGGPAKSKVADKSLSVDTKASKVVWVGKKVTGEHTGVVPISSGTLILDKDKLKGGNFVLDTKSLTVTDLTDNDSNGKLTGHLKSNDFFAVEKFPQSKLDITSVTAKGANVYDVTGKLTIKGITNDITFPVTVKADGKTVAATAKLTVDRTKYDIKFRSTNFFENLGDKAISNDFILDVNLVANK</sequence>
<name>A0A4U6CUE8_9BACT</name>
<proteinExistence type="predicted"/>
<gene>
    <name evidence="2" type="ORF">FDK13_31640</name>
</gene>
<reference evidence="2 3" key="1">
    <citation type="submission" date="2019-05" db="EMBL/GenBank/DDBJ databases">
        <title>Dyadobacter AR-3-8 sp. nov., isolated from arctic soil.</title>
        <authorList>
            <person name="Chaudhary D.K."/>
        </authorList>
    </citation>
    <scope>NUCLEOTIDE SEQUENCE [LARGE SCALE GENOMIC DNA]</scope>
    <source>
        <strain evidence="2 3">AR-3-8</strain>
    </source>
</reference>
<dbReference type="Proteomes" id="UP000304900">
    <property type="component" value="Unassembled WGS sequence"/>
</dbReference>
<evidence type="ECO:0000259" key="1">
    <source>
        <dbReference type="SMART" id="SM00867"/>
    </source>
</evidence>